<dbReference type="Pfam" id="PF10168">
    <property type="entry name" value="Nup88"/>
    <property type="match status" value="1"/>
</dbReference>
<keyword evidence="8" id="KW-0175">Coiled coil</keyword>
<dbReference type="GO" id="GO:0006406">
    <property type="term" value="P:mRNA export from nucleus"/>
    <property type="evidence" value="ECO:0007669"/>
    <property type="project" value="TreeGrafter"/>
</dbReference>
<keyword evidence="6" id="KW-0906">Nuclear pore complex</keyword>
<dbReference type="OrthoDB" id="341482at2759"/>
<reference evidence="11" key="2">
    <citation type="submission" date="2025-04" db="UniProtKB">
        <authorList>
            <consortium name="RefSeq"/>
        </authorList>
    </citation>
    <scope>IDENTIFICATION</scope>
    <source>
        <tissue evidence="11">Whole body</tissue>
    </source>
</reference>
<organism evidence="9">
    <name type="scientific">Sipha flava</name>
    <name type="common">yellow sugarcane aphid</name>
    <dbReference type="NCBI Taxonomy" id="143950"/>
    <lineage>
        <taxon>Eukaryota</taxon>
        <taxon>Metazoa</taxon>
        <taxon>Ecdysozoa</taxon>
        <taxon>Arthropoda</taxon>
        <taxon>Hexapoda</taxon>
        <taxon>Insecta</taxon>
        <taxon>Pterygota</taxon>
        <taxon>Neoptera</taxon>
        <taxon>Paraneoptera</taxon>
        <taxon>Hemiptera</taxon>
        <taxon>Sternorrhyncha</taxon>
        <taxon>Aphidomorpha</taxon>
        <taxon>Aphidoidea</taxon>
        <taxon>Aphididae</taxon>
        <taxon>Sipha</taxon>
    </lineage>
</organism>
<evidence type="ECO:0000256" key="7">
    <source>
        <dbReference type="ARBA" id="ARBA00023242"/>
    </source>
</evidence>
<dbReference type="GO" id="GO:0000055">
    <property type="term" value="P:ribosomal large subunit export from nucleus"/>
    <property type="evidence" value="ECO:0007669"/>
    <property type="project" value="InterPro"/>
</dbReference>
<gene>
    <name evidence="9" type="primary">mbo</name>
    <name evidence="11" type="synonym">LOC112683748</name>
    <name evidence="9" type="ORF">g.78370</name>
</gene>
<proteinExistence type="predicted"/>
<protein>
    <submittedName>
        <fullName evidence="9 11">Nuclear pore complex protein</fullName>
    </submittedName>
</protein>
<reference evidence="9" key="1">
    <citation type="submission" date="2018-04" db="EMBL/GenBank/DDBJ databases">
        <title>Transcriptome assembly of Sipha flava.</title>
        <authorList>
            <person name="Scully E.D."/>
            <person name="Geib S.M."/>
            <person name="Palmer N.A."/>
            <person name="Koch K."/>
            <person name="Bradshaw J."/>
            <person name="Heng-Moss T."/>
            <person name="Sarath G."/>
        </authorList>
    </citation>
    <scope>NUCLEOTIDE SEQUENCE</scope>
</reference>
<dbReference type="Proteomes" id="UP000694846">
    <property type="component" value="Unplaced"/>
</dbReference>
<keyword evidence="4" id="KW-0653">Protein transport</keyword>
<sequence>MPPIMDMLNLNQLHMFQTLRKIFEDNGVNVVQNLLAYKDQMLFVWNPDECCLYTLLLSTSHEEQPSYQKLYPSSPPLFDVDEILINEPGTLCALIGSKGVSVMKFPKRMGSKSLYENGNGQGEGVTCSTSLLQDKFFITKYLTDVKRVRWYPGSPEDNHLVVLTNNKNCLRLFKVDNGTGKLVSIWRIGPQTSRMLASLGDTAVDFDFAPPVLLGDRNQSETSIMWPILVLQGNGEVMCLNTTVDEEMCIRSAKIMGPLTMYPPADDNYSEDACSLLVLDTVPPSVVIASNFGELYNCLLLPETQNTDGEYTSSDKQHEYSLHIIETVELELGLNILDCSEYDSSSTIQLKKDPAVPSRYWCLHNTGVHSVTIPLTELLDEFSKSVNDDGRTGSPDIQGQSFVEYHICTGLMNGETKPIKGFSVLNFPTDLLVTLLSNGEVVTQSVPDFLHNKLSIANVYINQENPSEEQADNADNADKNDFSSFICALLQKGNSSKNTILKLGPDVPKDVVIQMVLQNMSMRRETLNNHQIVAEEIERRVRMLSNAKERQFLEMQRLEDVRQKLQDDVENKAEKLDEINNKQEELTKRASTVLLKLVSASPDSVSTKKKRELLESYKAKMEVMNKRIEEAREKWNIVQSESTSENKQIPGSRSLRLTLEQELVIKGNLSEMGSTILDLEKKVRELRTVVNTLAS</sequence>
<keyword evidence="2" id="KW-0813">Transport</keyword>
<accession>A0A2S2QPX8</accession>
<evidence type="ECO:0000313" key="9">
    <source>
        <dbReference type="EMBL" id="MBY79580.1"/>
    </source>
</evidence>
<evidence type="ECO:0000256" key="3">
    <source>
        <dbReference type="ARBA" id="ARBA00022816"/>
    </source>
</evidence>
<dbReference type="RefSeq" id="XP_025410692.1">
    <property type="nucleotide sequence ID" value="XM_025554907.1"/>
</dbReference>
<keyword evidence="10" id="KW-1185">Reference proteome</keyword>
<dbReference type="GO" id="GO:0006606">
    <property type="term" value="P:protein import into nucleus"/>
    <property type="evidence" value="ECO:0007669"/>
    <property type="project" value="TreeGrafter"/>
</dbReference>
<evidence type="ECO:0000256" key="4">
    <source>
        <dbReference type="ARBA" id="ARBA00022927"/>
    </source>
</evidence>
<dbReference type="PANTHER" id="PTHR13257:SF0">
    <property type="entry name" value="NUCLEAR PORE COMPLEX PROTEIN NUP88"/>
    <property type="match status" value="1"/>
</dbReference>
<dbReference type="InterPro" id="IPR019321">
    <property type="entry name" value="Nucleoporin_Nup88"/>
</dbReference>
<dbReference type="InterPro" id="IPR037700">
    <property type="entry name" value="NUP88/NUP82"/>
</dbReference>
<evidence type="ECO:0000256" key="8">
    <source>
        <dbReference type="SAM" id="Coils"/>
    </source>
</evidence>
<evidence type="ECO:0000313" key="10">
    <source>
        <dbReference type="Proteomes" id="UP000694846"/>
    </source>
</evidence>
<evidence type="ECO:0000256" key="5">
    <source>
        <dbReference type="ARBA" id="ARBA00023010"/>
    </source>
</evidence>
<dbReference type="GO" id="GO:0017056">
    <property type="term" value="F:structural constituent of nuclear pore"/>
    <property type="evidence" value="ECO:0007669"/>
    <property type="project" value="InterPro"/>
</dbReference>
<dbReference type="GO" id="GO:0000056">
    <property type="term" value="P:ribosomal small subunit export from nucleus"/>
    <property type="evidence" value="ECO:0007669"/>
    <property type="project" value="InterPro"/>
</dbReference>
<dbReference type="GO" id="GO:0005643">
    <property type="term" value="C:nuclear pore"/>
    <property type="evidence" value="ECO:0007669"/>
    <property type="project" value="UniProtKB-SubCell"/>
</dbReference>
<dbReference type="AlphaFoldDB" id="A0A2S2QPX8"/>
<keyword evidence="7" id="KW-0539">Nucleus</keyword>
<evidence type="ECO:0000256" key="2">
    <source>
        <dbReference type="ARBA" id="ARBA00022448"/>
    </source>
</evidence>
<evidence type="ECO:0000256" key="6">
    <source>
        <dbReference type="ARBA" id="ARBA00023132"/>
    </source>
</evidence>
<dbReference type="EMBL" id="GGMS01010377">
    <property type="protein sequence ID" value="MBY79580.1"/>
    <property type="molecule type" value="Transcribed_RNA"/>
</dbReference>
<name>A0A2S2QPX8_9HEMI</name>
<dbReference type="PANTHER" id="PTHR13257">
    <property type="entry name" value="NUCLEOPORIN NUP84-RELATED"/>
    <property type="match status" value="1"/>
</dbReference>
<feature type="coiled-coil region" evidence="8">
    <location>
        <begin position="527"/>
        <end position="589"/>
    </location>
</feature>
<evidence type="ECO:0000313" key="11">
    <source>
        <dbReference type="RefSeq" id="XP_025410692.1"/>
    </source>
</evidence>
<keyword evidence="3" id="KW-0509">mRNA transport</keyword>
<comment type="subcellular location">
    <subcellularLocation>
        <location evidence="1">Nucleus</location>
        <location evidence="1">Nuclear pore complex</location>
    </subcellularLocation>
</comment>
<keyword evidence="5" id="KW-0811">Translocation</keyword>
<evidence type="ECO:0000256" key="1">
    <source>
        <dbReference type="ARBA" id="ARBA00004567"/>
    </source>
</evidence>